<dbReference type="OrthoDB" id="6539952at2"/>
<reference evidence="2" key="1">
    <citation type="submission" date="2016-12" db="EMBL/GenBank/DDBJ databases">
        <authorList>
            <person name="Song W.-J."/>
            <person name="Kurnit D.M."/>
        </authorList>
    </citation>
    <scope>NUCLEOTIDE SEQUENCE [LARGE SCALE GENOMIC DNA]</scope>
    <source>
        <strain evidence="2">HGB1681</strain>
    </source>
</reference>
<protein>
    <submittedName>
        <fullName evidence="2">Uncharacterized protein</fullName>
    </submittedName>
</protein>
<keyword evidence="4" id="KW-1185">Reference proteome</keyword>
<accession>A0A1N6MWB8</accession>
<name>A0A1N6MWB8_9GAMM</name>
<proteinExistence type="predicted"/>
<dbReference type="AlphaFoldDB" id="A0A1N6MWB8"/>
<reference evidence="3" key="2">
    <citation type="submission" date="2016-12" db="EMBL/GenBank/DDBJ databases">
        <authorList>
            <person name="Gaudriault S."/>
        </authorList>
    </citation>
    <scope>NUCLEOTIDE SEQUENCE [LARGE SCALE GENOMIC DNA]</scope>
    <source>
        <strain evidence="3">HGB1681 (deposited as PTA-6826 in the American Type Culture Collection)</strain>
    </source>
</reference>
<evidence type="ECO:0000313" key="2">
    <source>
        <dbReference type="EMBL" id="SIP73158.1"/>
    </source>
</evidence>
<organism evidence="2 3">
    <name type="scientific">Xenorhabdus innexi</name>
    <dbReference type="NCBI Taxonomy" id="290109"/>
    <lineage>
        <taxon>Bacteria</taxon>
        <taxon>Pseudomonadati</taxon>
        <taxon>Pseudomonadota</taxon>
        <taxon>Gammaproteobacteria</taxon>
        <taxon>Enterobacterales</taxon>
        <taxon>Morganellaceae</taxon>
        <taxon>Xenorhabdus</taxon>
    </lineage>
</organism>
<dbReference type="EMBL" id="NIBU01000013">
    <property type="protein sequence ID" value="PHM36610.1"/>
    <property type="molecule type" value="Genomic_DNA"/>
</dbReference>
<reference evidence="1 4" key="3">
    <citation type="journal article" date="2017" name="Nat. Microbiol.">
        <title>Natural product diversity associated with the nematode symbionts Photorhabdus and Xenorhabdus.</title>
        <authorList>
            <person name="Tobias N.J."/>
            <person name="Wolff H."/>
            <person name="Djahanschiri B."/>
            <person name="Grundmann F."/>
            <person name="Kronenwerth M."/>
            <person name="Shi Y.M."/>
            <person name="Simonyi S."/>
            <person name="Grun P."/>
            <person name="Shapiro-Ilan D."/>
            <person name="Pidot S.J."/>
            <person name="Stinear T.P."/>
            <person name="Ebersberger I."/>
            <person name="Bode H.B."/>
        </authorList>
    </citation>
    <scope>NUCLEOTIDE SEQUENCE [LARGE SCALE GENOMIC DNA]</scope>
    <source>
        <strain evidence="1 4">DSM 16336</strain>
    </source>
</reference>
<evidence type="ECO:0000313" key="1">
    <source>
        <dbReference type="EMBL" id="PHM36610.1"/>
    </source>
</evidence>
<dbReference type="Proteomes" id="UP000224871">
    <property type="component" value="Unassembled WGS sequence"/>
</dbReference>
<dbReference type="Proteomes" id="UP000196435">
    <property type="component" value="Unassembled WGS sequence"/>
</dbReference>
<dbReference type="RefSeq" id="WP_086956362.1">
    <property type="nucleotide sequence ID" value="NZ_CAWNQC010000035.1"/>
</dbReference>
<gene>
    <name evidence="1" type="ORF">Xinn_01553</name>
    <name evidence="2" type="ORF">XIS1_1750050</name>
</gene>
<dbReference type="EMBL" id="FTLG01000085">
    <property type="protein sequence ID" value="SIP73158.1"/>
    <property type="molecule type" value="Genomic_DNA"/>
</dbReference>
<evidence type="ECO:0000313" key="3">
    <source>
        <dbReference type="Proteomes" id="UP000196435"/>
    </source>
</evidence>
<evidence type="ECO:0000313" key="4">
    <source>
        <dbReference type="Proteomes" id="UP000224871"/>
    </source>
</evidence>
<sequence length="122" mass="13697">MNCILSCIFKFIAYKSPAERKAAQRQRQKDSVVTKIEVLLDNQELAMLKQNCSLRRPGCDPYDVAEYLALLIRKDDAEVQQKMQSLAVQKCAKCGDALPVTECCLSGDSACWATLGWHEVKL</sequence>